<evidence type="ECO:0000313" key="1">
    <source>
        <dbReference type="EMBL" id="SER67804.1"/>
    </source>
</evidence>
<evidence type="ECO:0000313" key="2">
    <source>
        <dbReference type="Proteomes" id="UP000199410"/>
    </source>
</evidence>
<organism evidence="1 2">
    <name type="scientific">Lysinibacillus fusiformis</name>
    <dbReference type="NCBI Taxonomy" id="28031"/>
    <lineage>
        <taxon>Bacteria</taxon>
        <taxon>Bacillati</taxon>
        <taxon>Bacillota</taxon>
        <taxon>Bacilli</taxon>
        <taxon>Bacillales</taxon>
        <taxon>Bacillaceae</taxon>
        <taxon>Lysinibacillus</taxon>
    </lineage>
</organism>
<dbReference type="EMBL" id="FOEL01000021">
    <property type="protein sequence ID" value="SER67804.1"/>
    <property type="molecule type" value="Genomic_DNA"/>
</dbReference>
<sequence>MCFTGFILFVKNTYDKNLVTSNLKENFTDFERKEESLRLMEEGGEKDGI</sequence>
<name>A0A1H9R4Z1_9BACI</name>
<accession>A0A1H9R4Z1</accession>
<reference evidence="1 2" key="1">
    <citation type="submission" date="2016-10" db="EMBL/GenBank/DDBJ databases">
        <authorList>
            <person name="Varghese N."/>
            <person name="Submissions S."/>
        </authorList>
    </citation>
    <scope>NUCLEOTIDE SEQUENCE [LARGE SCALE GENOMIC DNA]</scope>
    <source>
        <strain evidence="1 2">TC-13</strain>
    </source>
</reference>
<dbReference type="AlphaFoldDB" id="A0A1H9R4Z1"/>
<proteinExistence type="predicted"/>
<protein>
    <submittedName>
        <fullName evidence="1">Uncharacterized protein</fullName>
    </submittedName>
</protein>
<comment type="caution">
    <text evidence="1">The sequence shown here is derived from an EMBL/GenBank/DDBJ whole genome shotgun (WGS) entry which is preliminary data.</text>
</comment>
<gene>
    <name evidence="1" type="ORF">SAMN02787113_04340</name>
</gene>
<dbReference type="Proteomes" id="UP000199410">
    <property type="component" value="Unassembled WGS sequence"/>
</dbReference>